<dbReference type="InterPro" id="IPR018232">
    <property type="entry name" value="Glyco_hydro_37_CS"/>
</dbReference>
<protein>
    <submittedName>
        <fullName evidence="3">Alpha,alpha-trehalase</fullName>
        <ecNumber evidence="3">3.2.1.28</ecNumber>
    </submittedName>
</protein>
<reference evidence="3 4" key="1">
    <citation type="submission" date="2015-11" db="EMBL/GenBank/DDBJ databases">
        <title>Genomic analysis of 38 Legionella species identifies large and diverse effector repertoires.</title>
        <authorList>
            <person name="Burstein D."/>
            <person name="Amaro F."/>
            <person name="Zusman T."/>
            <person name="Lifshitz Z."/>
            <person name="Cohen O."/>
            <person name="Gilbert J.A."/>
            <person name="Pupko T."/>
            <person name="Shuman H.A."/>
            <person name="Segal G."/>
        </authorList>
    </citation>
    <scope>NUCLEOTIDE SEQUENCE [LARGE SCALE GENOMIC DNA]</scope>
    <source>
        <strain evidence="3 4">SE-32A-C8</strain>
    </source>
</reference>
<dbReference type="InterPro" id="IPR012341">
    <property type="entry name" value="6hp_glycosidase-like_sf"/>
</dbReference>
<name>A0A0W0TUZ7_LEGER</name>
<evidence type="ECO:0000256" key="2">
    <source>
        <dbReference type="ARBA" id="ARBA00023295"/>
    </source>
</evidence>
<evidence type="ECO:0000313" key="3">
    <source>
        <dbReference type="EMBL" id="KTC99194.1"/>
    </source>
</evidence>
<dbReference type="STRING" id="448.Lery_0587"/>
<evidence type="ECO:0000313" key="4">
    <source>
        <dbReference type="Proteomes" id="UP000054773"/>
    </source>
</evidence>
<keyword evidence="2 3" id="KW-0326">Glycosidase</keyword>
<dbReference type="PATRIC" id="fig|448.7.peg.611"/>
<dbReference type="InterPro" id="IPR008928">
    <property type="entry name" value="6-hairpin_glycosidase_sf"/>
</dbReference>
<keyword evidence="1 3" id="KW-0378">Hydrolase</keyword>
<dbReference type="SUPFAM" id="SSF48208">
    <property type="entry name" value="Six-hairpin glycosidases"/>
    <property type="match status" value="1"/>
</dbReference>
<proteinExistence type="predicted"/>
<dbReference type="PANTHER" id="PTHR23403">
    <property type="entry name" value="TREHALASE"/>
    <property type="match status" value="1"/>
</dbReference>
<evidence type="ECO:0000256" key="1">
    <source>
        <dbReference type="ARBA" id="ARBA00022801"/>
    </source>
</evidence>
<dbReference type="PRINTS" id="PR00744">
    <property type="entry name" value="GLHYDRLASE37"/>
</dbReference>
<dbReference type="PANTHER" id="PTHR23403:SF6">
    <property type="entry name" value="CYTOSOLIC NEUTRAL TREHALASE-RELATED"/>
    <property type="match status" value="1"/>
</dbReference>
<dbReference type="GO" id="GO:0005993">
    <property type="term" value="P:trehalose catabolic process"/>
    <property type="evidence" value="ECO:0007669"/>
    <property type="project" value="TreeGrafter"/>
</dbReference>
<keyword evidence="4" id="KW-1185">Reference proteome</keyword>
<dbReference type="RefSeq" id="WP_237759131.1">
    <property type="nucleotide sequence ID" value="NZ_CAAAHY010000021.1"/>
</dbReference>
<dbReference type="EMBL" id="LNYA01000006">
    <property type="protein sequence ID" value="KTC99194.1"/>
    <property type="molecule type" value="Genomic_DNA"/>
</dbReference>
<dbReference type="Pfam" id="PF01204">
    <property type="entry name" value="Trehalase"/>
    <property type="match status" value="1"/>
</dbReference>
<dbReference type="PROSITE" id="PS00927">
    <property type="entry name" value="TREHALASE_1"/>
    <property type="match status" value="1"/>
</dbReference>
<sequence>MVMAIGIEVKMQKRMGYWLMLLMAISDICSGSTPLTDDLTKKVRTYIESTWNVLVRDTNQLDWSHSDDKLNRAQTILYVSRKENLQHVKNRVASRSKTSQQHLIIRILPESVSKIHEHGLLYLPYPYVVPGGRFNEMYGWDSYFIQLGLLESGKVELAKYMVDNLIYEIHHYGTILNANRTYYLQRSQPPLLTGMILAYYRETKDKKWLKATLPAINKFYQFWISPPHLNPETGLSRYYAQGEGPAPEESAAYYEHVLRYFKTHDIRDYDKSLYYDKNSETLTKAFYIADRTVRESGLDISNKYGPFGAAIVDYIPVDLNVFLYQMEKETAEIYTILKKPQSAALWQKRANVRAARINQYLWDKPSGFYFDYNYKTRQLRPYLFATTLYPLWAGLATKEQAQAVVKNLPRLLGKGGLLASPYKQGVQWDAPFGWAPMHYFAVEGLKRYGYHVEALDLAKRFVNTVNKGFAKAQVVFEKYDVLDESIHTAGKIHYSYTSNEVGFGWTNAVYLLFLKELSAS</sequence>
<dbReference type="Proteomes" id="UP000054773">
    <property type="component" value="Unassembled WGS sequence"/>
</dbReference>
<comment type="caution">
    <text evidence="3">The sequence shown here is derived from an EMBL/GenBank/DDBJ whole genome shotgun (WGS) entry which is preliminary data.</text>
</comment>
<dbReference type="EC" id="3.2.1.28" evidence="3"/>
<accession>A0A0W0TUZ7</accession>
<dbReference type="PROSITE" id="PS00928">
    <property type="entry name" value="TREHALASE_2"/>
    <property type="match status" value="1"/>
</dbReference>
<dbReference type="AlphaFoldDB" id="A0A0W0TUZ7"/>
<dbReference type="GO" id="GO:0004555">
    <property type="term" value="F:alpha,alpha-trehalase activity"/>
    <property type="evidence" value="ECO:0007669"/>
    <property type="project" value="UniProtKB-EC"/>
</dbReference>
<gene>
    <name evidence="3" type="primary">treF</name>
    <name evidence="3" type="ORF">Lery_0587</name>
</gene>
<dbReference type="Gene3D" id="1.50.10.10">
    <property type="match status" value="1"/>
</dbReference>
<dbReference type="InterPro" id="IPR001661">
    <property type="entry name" value="Glyco_hydro_37"/>
</dbReference>
<organism evidence="3 4">
    <name type="scientific">Legionella erythra</name>
    <dbReference type="NCBI Taxonomy" id="448"/>
    <lineage>
        <taxon>Bacteria</taxon>
        <taxon>Pseudomonadati</taxon>
        <taxon>Pseudomonadota</taxon>
        <taxon>Gammaproteobacteria</taxon>
        <taxon>Legionellales</taxon>
        <taxon>Legionellaceae</taxon>
        <taxon>Legionella</taxon>
    </lineage>
</organism>